<dbReference type="Pfam" id="PF00324">
    <property type="entry name" value="AA_permease"/>
    <property type="match status" value="1"/>
</dbReference>
<keyword evidence="3 5" id="KW-1133">Transmembrane helix</keyword>
<feature type="transmembrane region" description="Helical" evidence="5">
    <location>
        <begin position="150"/>
        <end position="172"/>
    </location>
</feature>
<evidence type="ECO:0000256" key="1">
    <source>
        <dbReference type="ARBA" id="ARBA00004141"/>
    </source>
</evidence>
<evidence type="ECO:0000313" key="7">
    <source>
        <dbReference type="EMBL" id="MDI2091783.1"/>
    </source>
</evidence>
<evidence type="ECO:0000256" key="4">
    <source>
        <dbReference type="ARBA" id="ARBA00023136"/>
    </source>
</evidence>
<comment type="caution">
    <text evidence="7">The sequence shown here is derived from an EMBL/GenBank/DDBJ whole genome shotgun (WGS) entry which is preliminary data.</text>
</comment>
<feature type="domain" description="Amino acid permease/ SLC12A" evidence="6">
    <location>
        <begin position="17"/>
        <end position="393"/>
    </location>
</feature>
<reference evidence="7" key="1">
    <citation type="submission" date="2023-05" db="EMBL/GenBank/DDBJ databases">
        <title>Whole genome sequence of Commensalibacter sp.</title>
        <authorList>
            <person name="Charoenyingcharoen P."/>
            <person name="Yukphan P."/>
        </authorList>
    </citation>
    <scope>NUCLEOTIDE SEQUENCE</scope>
    <source>
        <strain evidence="7">TBRC 16381</strain>
    </source>
</reference>
<dbReference type="EMBL" id="JASBAO010000001">
    <property type="protein sequence ID" value="MDI2091783.1"/>
    <property type="molecule type" value="Genomic_DNA"/>
</dbReference>
<feature type="transmembrane region" description="Helical" evidence="5">
    <location>
        <begin position="230"/>
        <end position="249"/>
    </location>
</feature>
<keyword evidence="4 5" id="KW-0472">Membrane</keyword>
<accession>A0ABT6Q3T8</accession>
<feature type="transmembrane region" description="Helical" evidence="5">
    <location>
        <begin position="354"/>
        <end position="376"/>
    </location>
</feature>
<dbReference type="RefSeq" id="WP_281448868.1">
    <property type="nucleotide sequence ID" value="NZ_JASBAO010000001.1"/>
</dbReference>
<feature type="transmembrane region" description="Helical" evidence="5">
    <location>
        <begin position="12"/>
        <end position="40"/>
    </location>
</feature>
<name>A0ABT6Q3T8_9PROT</name>
<evidence type="ECO:0000256" key="2">
    <source>
        <dbReference type="ARBA" id="ARBA00022692"/>
    </source>
</evidence>
<sequence length="445" mass="49781">MDQHQKLNTHLSLWQVVIIGVAYMTPMTVFDTFGIVSGITNGRVPMAYLLALVAIMLTALSYSRLASVFPEFGSAYTYTSTVCGKENGFFVGWGTLLDYILLPMINSLLSGIYLKALFPNIPAWILISIFIFIVTFINCRSIKFLANLNFLFVGIPLVLMVYFIYLVIHNITLTSGYEHVLTINPLFNGDRSIIPLVSGAAVLCFSFLGFDAVSTLSNETQNARRTIPKAIIITVFCGGVIFFISAWFIQLYYPTNIRFKDPIEAMPEIVLYVGGLLFQSIFLVAILVNTFASALASHASAARLLYIMGSTNFIPGKIFRYLHPKYNSPFYCVILIGVLSLSAAFFRLDTAVSLISFGAMIAFSSVNISVFVLFVIQRKEFKTFKQKCLNIILPILGIFTVGVMWLNLKEDAFILGISWSILGLLYLLYLKKYKKSLFTKKEIPL</sequence>
<evidence type="ECO:0000259" key="6">
    <source>
        <dbReference type="Pfam" id="PF00324"/>
    </source>
</evidence>
<feature type="transmembrane region" description="Helical" evidence="5">
    <location>
        <begin position="412"/>
        <end position="430"/>
    </location>
</feature>
<dbReference type="Gene3D" id="1.20.1740.10">
    <property type="entry name" value="Amino acid/polyamine transporter I"/>
    <property type="match status" value="1"/>
</dbReference>
<keyword evidence="8" id="KW-1185">Reference proteome</keyword>
<dbReference type="PANTHER" id="PTHR42770">
    <property type="entry name" value="AMINO ACID TRANSPORTER-RELATED"/>
    <property type="match status" value="1"/>
</dbReference>
<feature type="transmembrane region" description="Helical" evidence="5">
    <location>
        <begin position="121"/>
        <end position="138"/>
    </location>
</feature>
<feature type="transmembrane region" description="Helical" evidence="5">
    <location>
        <begin position="46"/>
        <end position="67"/>
    </location>
</feature>
<organism evidence="7 8">
    <name type="scientific">Commensalibacter oyaizuii</name>
    <dbReference type="NCBI Taxonomy" id="3043873"/>
    <lineage>
        <taxon>Bacteria</taxon>
        <taxon>Pseudomonadati</taxon>
        <taxon>Pseudomonadota</taxon>
        <taxon>Alphaproteobacteria</taxon>
        <taxon>Acetobacterales</taxon>
        <taxon>Acetobacteraceae</taxon>
    </lineage>
</organism>
<feature type="transmembrane region" description="Helical" evidence="5">
    <location>
        <begin position="88"/>
        <end position="109"/>
    </location>
</feature>
<dbReference type="PANTHER" id="PTHR42770:SF8">
    <property type="entry name" value="PUTRESCINE IMPORTER PUUP"/>
    <property type="match status" value="1"/>
</dbReference>
<protein>
    <submittedName>
        <fullName evidence="7">APC family permease</fullName>
    </submittedName>
</protein>
<feature type="transmembrane region" description="Helical" evidence="5">
    <location>
        <begin position="388"/>
        <end position="406"/>
    </location>
</feature>
<feature type="transmembrane region" description="Helical" evidence="5">
    <location>
        <begin position="330"/>
        <end position="348"/>
    </location>
</feature>
<dbReference type="InterPro" id="IPR004841">
    <property type="entry name" value="AA-permease/SLC12A_dom"/>
</dbReference>
<evidence type="ECO:0000256" key="3">
    <source>
        <dbReference type="ARBA" id="ARBA00022989"/>
    </source>
</evidence>
<feature type="transmembrane region" description="Helical" evidence="5">
    <location>
        <begin position="269"/>
        <end position="296"/>
    </location>
</feature>
<comment type="subcellular location">
    <subcellularLocation>
        <location evidence="1">Membrane</location>
        <topology evidence="1">Multi-pass membrane protein</topology>
    </subcellularLocation>
</comment>
<evidence type="ECO:0000313" key="8">
    <source>
        <dbReference type="Proteomes" id="UP001431634"/>
    </source>
</evidence>
<gene>
    <name evidence="7" type="ORF">QJV27_10450</name>
</gene>
<evidence type="ECO:0000256" key="5">
    <source>
        <dbReference type="SAM" id="Phobius"/>
    </source>
</evidence>
<dbReference type="PIRSF" id="PIRSF006060">
    <property type="entry name" value="AA_transporter"/>
    <property type="match status" value="1"/>
</dbReference>
<feature type="transmembrane region" description="Helical" evidence="5">
    <location>
        <begin position="192"/>
        <end position="210"/>
    </location>
</feature>
<dbReference type="Proteomes" id="UP001431634">
    <property type="component" value="Unassembled WGS sequence"/>
</dbReference>
<proteinExistence type="predicted"/>
<keyword evidence="2 5" id="KW-0812">Transmembrane</keyword>
<dbReference type="InterPro" id="IPR050367">
    <property type="entry name" value="APC_superfamily"/>
</dbReference>